<name>A0A2K8P150_9MOLU</name>
<organism evidence="3 4">
    <name type="scientific">Williamsoniiplasma somnilux</name>
    <dbReference type="NCBI Taxonomy" id="215578"/>
    <lineage>
        <taxon>Bacteria</taxon>
        <taxon>Bacillati</taxon>
        <taxon>Mycoplasmatota</taxon>
        <taxon>Mollicutes</taxon>
        <taxon>Entomoplasmatales</taxon>
        <taxon>Williamsoniiplasma</taxon>
    </lineage>
</organism>
<dbReference type="KEGG" id="esx:ESOMN_v1c03490"/>
<feature type="region of interest" description="Disordered" evidence="1">
    <location>
        <begin position="201"/>
        <end position="229"/>
    </location>
</feature>
<dbReference type="EMBL" id="CP024965">
    <property type="protein sequence ID" value="ATZ18731.1"/>
    <property type="molecule type" value="Genomic_DNA"/>
</dbReference>
<keyword evidence="4" id="KW-1185">Reference proteome</keyword>
<protein>
    <submittedName>
        <fullName evidence="3">Uncharacterized protein</fullName>
    </submittedName>
</protein>
<keyword evidence="2" id="KW-0812">Transmembrane</keyword>
<feature type="transmembrane region" description="Helical" evidence="2">
    <location>
        <begin position="42"/>
        <end position="67"/>
    </location>
</feature>
<evidence type="ECO:0000313" key="4">
    <source>
        <dbReference type="Proteomes" id="UP000232230"/>
    </source>
</evidence>
<evidence type="ECO:0000256" key="1">
    <source>
        <dbReference type="SAM" id="MobiDB-lite"/>
    </source>
</evidence>
<dbReference type="NCBIfam" id="NF043065">
    <property type="entry name" value="MMSYN1_0478"/>
    <property type="match status" value="1"/>
</dbReference>
<sequence>MNIKTYAFTKYIATLGSIFIFTAPLLGFLQQWRNIFSNVDTMVVVISILLAIGITTISIYISLRLYLKHKSSYKYEHKDLIYLTISIISYISGVIAAIIYVVIAIIWKENHANQVMIAFGPTYPIVWIGMILGAIFESLSRINEQIKIYQEREKKVNQQILAKRKQIVDDESDKDEIRKEIDASRTSDAEKLLLKGNETKKVDKKKESKKVEPKNDTNEYNPFMDSKLNKELKDNQDIKKWLNEKDKK</sequence>
<feature type="transmembrane region" description="Helical" evidence="2">
    <location>
        <begin position="79"/>
        <end position="107"/>
    </location>
</feature>
<accession>A0A2K8P150</accession>
<evidence type="ECO:0000313" key="3">
    <source>
        <dbReference type="EMBL" id="ATZ18731.1"/>
    </source>
</evidence>
<dbReference type="RefSeq" id="WP_024863254.1">
    <property type="nucleotide sequence ID" value="NZ_CP024965.1"/>
</dbReference>
<feature type="transmembrane region" description="Helical" evidence="2">
    <location>
        <begin position="113"/>
        <end position="136"/>
    </location>
</feature>
<keyword evidence="2" id="KW-0472">Membrane</keyword>
<dbReference type="AlphaFoldDB" id="A0A2K8P150"/>
<reference evidence="3 4" key="1">
    <citation type="submission" date="2017-11" db="EMBL/GenBank/DDBJ databases">
        <title>Genome sequence of Entomoplasma somnilux PYAN-1 (ATCC 49194).</title>
        <authorList>
            <person name="Lo W.-S."/>
            <person name="Gasparich G.E."/>
            <person name="Kuo C.-H."/>
        </authorList>
    </citation>
    <scope>NUCLEOTIDE SEQUENCE [LARGE SCALE GENOMIC DNA]</scope>
    <source>
        <strain evidence="3 4">PYAN-1</strain>
    </source>
</reference>
<dbReference type="Proteomes" id="UP000232230">
    <property type="component" value="Chromosome"/>
</dbReference>
<keyword evidence="2" id="KW-1133">Transmembrane helix</keyword>
<dbReference type="InterPro" id="IPR050008">
    <property type="entry name" value="MMSYN1_0478-like"/>
</dbReference>
<proteinExistence type="predicted"/>
<gene>
    <name evidence="3" type="ORF">ESOMN_v1c03490</name>
</gene>
<feature type="compositionally biased region" description="Basic and acidic residues" evidence="1">
    <location>
        <begin position="201"/>
        <end position="217"/>
    </location>
</feature>
<evidence type="ECO:0000256" key="2">
    <source>
        <dbReference type="SAM" id="Phobius"/>
    </source>
</evidence>
<feature type="transmembrane region" description="Helical" evidence="2">
    <location>
        <begin position="12"/>
        <end position="30"/>
    </location>
</feature>